<dbReference type="Proteomes" id="UP000054937">
    <property type="component" value="Unassembled WGS sequence"/>
</dbReference>
<feature type="compositionally biased region" description="Low complexity" evidence="1">
    <location>
        <begin position="34"/>
        <end position="45"/>
    </location>
</feature>
<evidence type="ECO:0000313" key="3">
    <source>
        <dbReference type="Proteomes" id="UP000054937"/>
    </source>
</evidence>
<reference evidence="2 3" key="1">
    <citation type="journal article" date="2015" name="Sci. Rep.">
        <title>Genome of the facultative scuticociliatosis pathogen Pseudocohnilembus persalinus provides insight into its virulence through horizontal gene transfer.</title>
        <authorList>
            <person name="Xiong J."/>
            <person name="Wang G."/>
            <person name="Cheng J."/>
            <person name="Tian M."/>
            <person name="Pan X."/>
            <person name="Warren A."/>
            <person name="Jiang C."/>
            <person name="Yuan D."/>
            <person name="Miao W."/>
        </authorList>
    </citation>
    <scope>NUCLEOTIDE SEQUENCE [LARGE SCALE GENOMIC DNA]</scope>
    <source>
        <strain evidence="2">36N120E</strain>
    </source>
</reference>
<accession>A0A0V0Q7C6</accession>
<gene>
    <name evidence="2" type="ORF">PPERSA_05998</name>
</gene>
<evidence type="ECO:0000256" key="1">
    <source>
        <dbReference type="SAM" id="MobiDB-lite"/>
    </source>
</evidence>
<comment type="caution">
    <text evidence="2">The sequence shown here is derived from an EMBL/GenBank/DDBJ whole genome shotgun (WGS) entry which is preliminary data.</text>
</comment>
<sequence>MMFNQEAIKKRIPFLKIQKYGQKQNSSQNVDEIQNYQQQYQNQKNSSKKENKKQPFEKAKQQIEKFKTRLQKEKDLNSQIQQIVNQQKQKLENDIIYQQYIEPETEKDNRHHKTNEFAPSLITVTKQQMLEKNFLDKKKLNSIYRPCYQNSSLFACLTSIYNYFFTFLGPNNEQFDVIDEDEIMQFFNITEEQLSSSKNEIQLQETEIIKKFEEFCQKKTQKNILKGQVLWKLRGENQKLEKSVEIRKTILKTLQNDNNQFILTKISGIYMLIVGYVITPHRQVDVYKSLEQINENDTYFSVILADCDSKYKPIHTIYWKIICEDFARLDGIQRNPRTNKFLVTEQDIKNLPELENAKNDNFMLIFKIN</sequence>
<protein>
    <submittedName>
        <fullName evidence="2">Uncharacterized protein</fullName>
    </submittedName>
</protein>
<feature type="compositionally biased region" description="Polar residues" evidence="1">
    <location>
        <begin position="23"/>
        <end position="32"/>
    </location>
</feature>
<feature type="compositionally biased region" description="Basic and acidic residues" evidence="1">
    <location>
        <begin position="47"/>
        <end position="59"/>
    </location>
</feature>
<proteinExistence type="predicted"/>
<dbReference type="InParanoid" id="A0A0V0Q7C6"/>
<evidence type="ECO:0000313" key="2">
    <source>
        <dbReference type="EMBL" id="KRW98102.1"/>
    </source>
</evidence>
<keyword evidence="3" id="KW-1185">Reference proteome</keyword>
<dbReference type="AlphaFoldDB" id="A0A0V0Q7C6"/>
<feature type="region of interest" description="Disordered" evidence="1">
    <location>
        <begin position="23"/>
        <end position="59"/>
    </location>
</feature>
<name>A0A0V0Q7C6_PSEPJ</name>
<dbReference type="EMBL" id="LDAU01000275">
    <property type="protein sequence ID" value="KRW98102.1"/>
    <property type="molecule type" value="Genomic_DNA"/>
</dbReference>
<organism evidence="2 3">
    <name type="scientific">Pseudocohnilembus persalinus</name>
    <name type="common">Ciliate</name>
    <dbReference type="NCBI Taxonomy" id="266149"/>
    <lineage>
        <taxon>Eukaryota</taxon>
        <taxon>Sar</taxon>
        <taxon>Alveolata</taxon>
        <taxon>Ciliophora</taxon>
        <taxon>Intramacronucleata</taxon>
        <taxon>Oligohymenophorea</taxon>
        <taxon>Scuticociliatia</taxon>
        <taxon>Philasterida</taxon>
        <taxon>Pseudocohnilembidae</taxon>
        <taxon>Pseudocohnilembus</taxon>
    </lineage>
</organism>